<evidence type="ECO:0000313" key="5">
    <source>
        <dbReference type="Proteomes" id="UP000033684"/>
    </source>
</evidence>
<reference evidence="4 5" key="2">
    <citation type="journal article" date="2016" name="Microb. Ecol.">
        <title>Genome Characteristics of a Novel Type I Methanotroph (Sn10-6) Isolated from a Flooded Indian Rice Field.</title>
        <authorList>
            <person name="Rahalkar M.C."/>
            <person name="Pandit P.S."/>
            <person name="Dhakephalkar P.K."/>
            <person name="Pore S."/>
            <person name="Arora P."/>
            <person name="Kapse N."/>
        </authorList>
    </citation>
    <scope>NUCLEOTIDE SEQUENCE [LARGE SCALE GENOMIC DNA]</scope>
    <source>
        <strain evidence="4 5">Sn10-6</strain>
    </source>
</reference>
<sequence>MSTRFFQFVGGDTGVWRVVKTHTLIGEPLLDVARLDVVAGQDNASQPDSGWLLRGITSNERYVERAEKNTLVEKQQGLGRPEATCAALIPIRKNAAWWALTQDERRHIFEGQSQHIQIGLDYLPAIARRLHHCRDISENEPFDFLTWFEFAPTDEEAFNQMLMQLRASEEWQYIDREVDIRLVREA</sequence>
<evidence type="ECO:0000256" key="1">
    <source>
        <dbReference type="ARBA" id="ARBA00022617"/>
    </source>
</evidence>
<dbReference type="PATRIC" id="fig|1632867.3.peg.615"/>
<accession>A0A0F3IHY9</accession>
<keyword evidence="1" id="KW-0349">Heme</keyword>
<reference evidence="5" key="1">
    <citation type="submission" date="2015-03" db="EMBL/GenBank/DDBJ databases">
        <title>Draft genome sequence of a novel methanotroph (Sn10-6) isolated from flooded ricefield rhizosphere in India.</title>
        <authorList>
            <person name="Pandit P.S."/>
            <person name="Pore S.D."/>
            <person name="Arora P."/>
            <person name="Kapse N.G."/>
            <person name="Dhakephalkar P.K."/>
            <person name="Rahalkar M.C."/>
        </authorList>
    </citation>
    <scope>NUCLEOTIDE SEQUENCE [LARGE SCALE GENOMIC DNA]</scope>
    <source>
        <strain evidence="5">Sn10-6</strain>
    </source>
</reference>
<comment type="caution">
    <text evidence="4">The sequence shown here is derived from an EMBL/GenBank/DDBJ whole genome shotgun (WGS) entry which is preliminary data.</text>
</comment>
<keyword evidence="2" id="KW-0479">Metal-binding</keyword>
<proteinExistence type="predicted"/>
<dbReference type="InterPro" id="IPR011008">
    <property type="entry name" value="Dimeric_a/b-barrel"/>
</dbReference>
<keyword evidence="3" id="KW-0408">Iron</keyword>
<evidence type="ECO:0000313" key="4">
    <source>
        <dbReference type="EMBL" id="KJV06282.1"/>
    </source>
</evidence>
<name>A0A0F3IHY9_9GAMM</name>
<dbReference type="EMBL" id="LAJX01000119">
    <property type="protein sequence ID" value="KJV06282.1"/>
    <property type="molecule type" value="Genomic_DNA"/>
</dbReference>
<dbReference type="AlphaFoldDB" id="A0A0F3IHY9"/>
<dbReference type="OrthoDB" id="212165at2"/>
<dbReference type="GO" id="GO:0046872">
    <property type="term" value="F:metal ion binding"/>
    <property type="evidence" value="ECO:0007669"/>
    <property type="project" value="UniProtKB-KW"/>
</dbReference>
<protein>
    <submittedName>
        <fullName evidence="4">Chlorite dismutase</fullName>
    </submittedName>
</protein>
<dbReference type="Pfam" id="PF06778">
    <property type="entry name" value="Chlor_dismutase"/>
    <property type="match status" value="1"/>
</dbReference>
<evidence type="ECO:0000256" key="2">
    <source>
        <dbReference type="ARBA" id="ARBA00022723"/>
    </source>
</evidence>
<dbReference type="GO" id="GO:0016491">
    <property type="term" value="F:oxidoreductase activity"/>
    <property type="evidence" value="ECO:0007669"/>
    <property type="project" value="InterPro"/>
</dbReference>
<dbReference type="InterPro" id="IPR010644">
    <property type="entry name" value="ChdC/CLD"/>
</dbReference>
<keyword evidence="5" id="KW-1185">Reference proteome</keyword>
<evidence type="ECO:0000256" key="3">
    <source>
        <dbReference type="ARBA" id="ARBA00023004"/>
    </source>
</evidence>
<dbReference type="GO" id="GO:0020037">
    <property type="term" value="F:heme binding"/>
    <property type="evidence" value="ECO:0007669"/>
    <property type="project" value="InterPro"/>
</dbReference>
<dbReference type="Gene3D" id="3.30.70.3420">
    <property type="match status" value="1"/>
</dbReference>
<organism evidence="4 5">
    <name type="scientific">Methylocucumis oryzae</name>
    <dbReference type="NCBI Taxonomy" id="1632867"/>
    <lineage>
        <taxon>Bacteria</taxon>
        <taxon>Pseudomonadati</taxon>
        <taxon>Pseudomonadota</taxon>
        <taxon>Gammaproteobacteria</taxon>
        <taxon>Methylococcales</taxon>
        <taxon>Methylococcaceae</taxon>
        <taxon>Methylocucumis</taxon>
    </lineage>
</organism>
<dbReference type="SUPFAM" id="SSF54909">
    <property type="entry name" value="Dimeric alpha+beta barrel"/>
    <property type="match status" value="1"/>
</dbReference>
<dbReference type="Proteomes" id="UP000033684">
    <property type="component" value="Unassembled WGS sequence"/>
</dbReference>
<gene>
    <name evidence="4" type="ORF">VZ94_12135</name>
</gene>
<dbReference type="RefSeq" id="WP_045779428.1">
    <property type="nucleotide sequence ID" value="NZ_LAJX01000119.1"/>
</dbReference>